<evidence type="ECO:0000313" key="2">
    <source>
        <dbReference type="EMBL" id="GGC96799.1"/>
    </source>
</evidence>
<sequence>MGFSPLGLVVALAVLAPNLLLVRWPPREPLPEARVPRLLTWLERAGQALCLVVPVITRPGELVGWWSIPVFVAIAAYNGLWVRYLRTGRAGASLYRPWWGVPVPMAVLPVVAFLATAGWLSNPWIAVAAVILAAGHIPAADIIARTLRARR</sequence>
<keyword evidence="1" id="KW-1133">Transmembrane helix</keyword>
<feature type="transmembrane region" description="Helical" evidence="1">
    <location>
        <begin position="63"/>
        <end position="85"/>
    </location>
</feature>
<dbReference type="Proteomes" id="UP000597761">
    <property type="component" value="Unassembled WGS sequence"/>
</dbReference>
<comment type="caution">
    <text evidence="2">The sequence shown here is derived from an EMBL/GenBank/DDBJ whole genome shotgun (WGS) entry which is preliminary data.</text>
</comment>
<proteinExistence type="predicted"/>
<feature type="transmembrane region" description="Helical" evidence="1">
    <location>
        <begin position="6"/>
        <end position="26"/>
    </location>
</feature>
<keyword evidence="3" id="KW-1185">Reference proteome</keyword>
<name>A0ABQ1PG99_9MICC</name>
<organism evidence="2 3">
    <name type="scientific">Tersicoccus solisilvae</name>
    <dbReference type="NCBI Taxonomy" id="1882339"/>
    <lineage>
        <taxon>Bacteria</taxon>
        <taxon>Bacillati</taxon>
        <taxon>Actinomycetota</taxon>
        <taxon>Actinomycetes</taxon>
        <taxon>Micrococcales</taxon>
        <taxon>Micrococcaceae</taxon>
        <taxon>Tersicoccus</taxon>
    </lineage>
</organism>
<feature type="transmembrane region" description="Helical" evidence="1">
    <location>
        <begin position="97"/>
        <end position="118"/>
    </location>
</feature>
<dbReference type="RefSeq" id="WP_188668739.1">
    <property type="nucleotide sequence ID" value="NZ_BMJI01000018.1"/>
</dbReference>
<accession>A0ABQ1PG99</accession>
<keyword evidence="1" id="KW-0812">Transmembrane</keyword>
<evidence type="ECO:0000256" key="1">
    <source>
        <dbReference type="SAM" id="Phobius"/>
    </source>
</evidence>
<protein>
    <recommendedName>
        <fullName evidence="4">HXXEE domain-containing protein</fullName>
    </recommendedName>
</protein>
<gene>
    <name evidence="2" type="ORF">GCM10011512_24780</name>
</gene>
<evidence type="ECO:0000313" key="3">
    <source>
        <dbReference type="Proteomes" id="UP000597761"/>
    </source>
</evidence>
<keyword evidence="1" id="KW-0472">Membrane</keyword>
<dbReference type="EMBL" id="BMJI01000018">
    <property type="protein sequence ID" value="GGC96799.1"/>
    <property type="molecule type" value="Genomic_DNA"/>
</dbReference>
<reference evidence="3" key="1">
    <citation type="journal article" date="2019" name="Int. J. Syst. Evol. Microbiol.">
        <title>The Global Catalogue of Microorganisms (GCM) 10K type strain sequencing project: providing services to taxonomists for standard genome sequencing and annotation.</title>
        <authorList>
            <consortium name="The Broad Institute Genomics Platform"/>
            <consortium name="The Broad Institute Genome Sequencing Center for Infectious Disease"/>
            <person name="Wu L."/>
            <person name="Ma J."/>
        </authorList>
    </citation>
    <scope>NUCLEOTIDE SEQUENCE [LARGE SCALE GENOMIC DNA]</scope>
    <source>
        <strain evidence="3">CGMCC 1.15480</strain>
    </source>
</reference>
<evidence type="ECO:0008006" key="4">
    <source>
        <dbReference type="Google" id="ProtNLM"/>
    </source>
</evidence>
<feature type="transmembrane region" description="Helical" evidence="1">
    <location>
        <begin position="124"/>
        <end position="144"/>
    </location>
</feature>